<dbReference type="GO" id="GO:0016787">
    <property type="term" value="F:hydrolase activity"/>
    <property type="evidence" value="ECO:0007669"/>
    <property type="project" value="UniProtKB-KW"/>
</dbReference>
<keyword evidence="1" id="KW-0456">Lyase</keyword>
<comment type="caution">
    <text evidence="3">The sequence shown here is derived from an EMBL/GenBank/DDBJ whole genome shotgun (WGS) entry which is preliminary data.</text>
</comment>
<dbReference type="GeneID" id="78360603"/>
<organism evidence="3 4">
    <name type="scientific">Gordonibacter pamelaeae</name>
    <dbReference type="NCBI Taxonomy" id="471189"/>
    <lineage>
        <taxon>Bacteria</taxon>
        <taxon>Bacillati</taxon>
        <taxon>Actinomycetota</taxon>
        <taxon>Coriobacteriia</taxon>
        <taxon>Eggerthellales</taxon>
        <taxon>Eggerthellaceae</taxon>
        <taxon>Gordonibacter</taxon>
    </lineage>
</organism>
<keyword evidence="4" id="KW-1185">Reference proteome</keyword>
<dbReference type="OrthoDB" id="63519at2"/>
<name>A0A369LV76_9ACTN</name>
<feature type="domain" description="AB hydrolase-1" evidence="2">
    <location>
        <begin position="30"/>
        <end position="299"/>
    </location>
</feature>
<evidence type="ECO:0000313" key="3">
    <source>
        <dbReference type="EMBL" id="RDB63034.1"/>
    </source>
</evidence>
<dbReference type="Gene3D" id="3.40.50.1820">
    <property type="entry name" value="alpha/beta hydrolase"/>
    <property type="match status" value="1"/>
</dbReference>
<dbReference type="SUPFAM" id="SSF53474">
    <property type="entry name" value="alpha/beta-Hydrolases"/>
    <property type="match status" value="1"/>
</dbReference>
<dbReference type="InterPro" id="IPR029058">
    <property type="entry name" value="AB_hydrolase_fold"/>
</dbReference>
<dbReference type="AlphaFoldDB" id="A0A369LV76"/>
<evidence type="ECO:0000313" key="4">
    <source>
        <dbReference type="Proteomes" id="UP000254000"/>
    </source>
</evidence>
<evidence type="ECO:0000259" key="2">
    <source>
        <dbReference type="Pfam" id="PF12697"/>
    </source>
</evidence>
<dbReference type="PANTHER" id="PTHR42916">
    <property type="entry name" value="2-SUCCINYL-5-ENOLPYRUVYL-6-HYDROXY-3-CYCLOHEXENE-1-CARBOXYLATE SYNTHASE"/>
    <property type="match status" value="1"/>
</dbReference>
<keyword evidence="3" id="KW-0378">Hydrolase</keyword>
<reference evidence="3 4" key="1">
    <citation type="journal article" date="2018" name="Elife">
        <title>Discovery and characterization of a prevalent human gut bacterial enzyme sufficient for the inactivation of a family of plant toxins.</title>
        <authorList>
            <person name="Koppel N."/>
            <person name="Bisanz J.E."/>
            <person name="Pandelia M.E."/>
            <person name="Turnbaugh P.J."/>
            <person name="Balskus E.P."/>
        </authorList>
    </citation>
    <scope>NUCLEOTIDE SEQUENCE [LARGE SCALE GENOMIC DNA]</scope>
    <source>
        <strain evidence="3 4">3C</strain>
    </source>
</reference>
<evidence type="ECO:0000256" key="1">
    <source>
        <dbReference type="ARBA" id="ARBA00023239"/>
    </source>
</evidence>
<dbReference type="GO" id="GO:0016829">
    <property type="term" value="F:lyase activity"/>
    <property type="evidence" value="ECO:0007669"/>
    <property type="project" value="UniProtKB-KW"/>
</dbReference>
<dbReference type="PANTHER" id="PTHR42916:SF1">
    <property type="entry name" value="PROTEIN PHYLLO, CHLOROPLASTIC"/>
    <property type="match status" value="1"/>
</dbReference>
<dbReference type="InterPro" id="IPR000073">
    <property type="entry name" value="AB_hydrolase_1"/>
</dbReference>
<protein>
    <submittedName>
        <fullName evidence="3">Alpha/beta hydrolase</fullName>
    </submittedName>
</protein>
<dbReference type="Pfam" id="PF12697">
    <property type="entry name" value="Abhydrolase_6"/>
    <property type="match status" value="1"/>
</dbReference>
<accession>A0A369LV76</accession>
<dbReference type="RefSeq" id="WP_114569355.1">
    <property type="nucleotide sequence ID" value="NZ_CABMMS010000008.1"/>
</dbReference>
<sequence length="306" mass="32135">MAKREGFFQHDGVRYRFAVWESEAAEAAPVVLLHGFAQSAASWDNIAELLGRTRSVVALDLVGHGGSDRPEGADAYALGVQGEMLLAYLASPVGVAALAAPGRSNGGSASAAHGSRKPLVVGYSMGGRVALAAASSQPETFARFAGGLVLESAGLGPVDEHEREDAAERDARNAAALRRDGLSAFMDAWERLDLFATQRDLPASARERMRASRLANDAEALARTFEHAGQHAMPARVDALAVLASLRVSGAPVRYIAGALDVKYRTLAEGLEDEGLCEVRIVAGAGHNVHLEAPAAYLRALEGFPG</sequence>
<dbReference type="Proteomes" id="UP000254000">
    <property type="component" value="Unassembled WGS sequence"/>
</dbReference>
<gene>
    <name evidence="3" type="ORF">C1877_12960</name>
</gene>
<proteinExistence type="predicted"/>
<dbReference type="EMBL" id="PPTS01000008">
    <property type="protein sequence ID" value="RDB63034.1"/>
    <property type="molecule type" value="Genomic_DNA"/>
</dbReference>